<feature type="transmembrane region" description="Helical" evidence="1">
    <location>
        <begin position="7"/>
        <end position="26"/>
    </location>
</feature>
<comment type="caution">
    <text evidence="2">The sequence shown here is derived from an EMBL/GenBank/DDBJ whole genome shotgun (WGS) entry which is preliminary data.</text>
</comment>
<gene>
    <name evidence="2" type="ORF">ACFSJH_12185</name>
</gene>
<reference evidence="3" key="1">
    <citation type="journal article" date="2019" name="Int. J. Syst. Evol. Microbiol.">
        <title>The Global Catalogue of Microorganisms (GCM) 10K type strain sequencing project: providing services to taxonomists for standard genome sequencing and annotation.</title>
        <authorList>
            <consortium name="The Broad Institute Genomics Platform"/>
            <consortium name="The Broad Institute Genome Sequencing Center for Infectious Disease"/>
            <person name="Wu L."/>
            <person name="Ma J."/>
        </authorList>
    </citation>
    <scope>NUCLEOTIDE SEQUENCE [LARGE SCALE GENOMIC DNA]</scope>
    <source>
        <strain evidence="3">GH52</strain>
    </source>
</reference>
<dbReference type="Proteomes" id="UP001597362">
    <property type="component" value="Unassembled WGS sequence"/>
</dbReference>
<dbReference type="Pfam" id="PF14209">
    <property type="entry name" value="DUF4321"/>
    <property type="match status" value="1"/>
</dbReference>
<accession>A0ABW4YL69</accession>
<proteinExistence type="predicted"/>
<keyword evidence="1" id="KW-0472">Membrane</keyword>
<organism evidence="2 3">
    <name type="scientific">Paenibacillus yanchengensis</name>
    <dbReference type="NCBI Taxonomy" id="2035833"/>
    <lineage>
        <taxon>Bacteria</taxon>
        <taxon>Bacillati</taxon>
        <taxon>Bacillota</taxon>
        <taxon>Bacilli</taxon>
        <taxon>Bacillales</taxon>
        <taxon>Paenibacillaceae</taxon>
        <taxon>Paenibacillus</taxon>
    </lineage>
</organism>
<protein>
    <submittedName>
        <fullName evidence="2">DUF4321 domain-containing protein</fullName>
    </submittedName>
</protein>
<evidence type="ECO:0000313" key="3">
    <source>
        <dbReference type="Proteomes" id="UP001597362"/>
    </source>
</evidence>
<dbReference type="EMBL" id="JBHUHO010000030">
    <property type="protein sequence ID" value="MFD2116482.1"/>
    <property type="molecule type" value="Genomic_DNA"/>
</dbReference>
<dbReference type="RefSeq" id="WP_377772685.1">
    <property type="nucleotide sequence ID" value="NZ_JBHUHO010000030.1"/>
</dbReference>
<evidence type="ECO:0000256" key="1">
    <source>
        <dbReference type="SAM" id="Phobius"/>
    </source>
</evidence>
<keyword evidence="1" id="KW-0812">Transmembrane</keyword>
<dbReference type="InterPro" id="IPR025470">
    <property type="entry name" value="DUF4321"/>
</dbReference>
<feature type="transmembrane region" description="Helical" evidence="1">
    <location>
        <begin position="58"/>
        <end position="77"/>
    </location>
</feature>
<evidence type="ECO:0000313" key="2">
    <source>
        <dbReference type="EMBL" id="MFD2116482.1"/>
    </source>
</evidence>
<keyword evidence="1" id="KW-1133">Transmembrane helix</keyword>
<name>A0ABW4YL69_9BACL</name>
<keyword evidence="3" id="KW-1185">Reference proteome</keyword>
<sequence length="80" mass="9013">MKKNGWILFIFIVFGLLAGALIAKWLEPLQGIAFLTKSLEAQMAPKLDLYVMQLNFDLSIQISMLSIVGGLLAIWLYKKL</sequence>